<gene>
    <name evidence="2" type="ORF">M747DRAFT_319388</name>
</gene>
<dbReference type="Proteomes" id="UP000253845">
    <property type="component" value="Unassembled WGS sequence"/>
</dbReference>
<reference evidence="2 3" key="1">
    <citation type="submission" date="2018-07" db="EMBL/GenBank/DDBJ databases">
        <title>Section-level genome sequencing of Aspergillus section Nigri to investigate inter- and intra-species variation.</title>
        <authorList>
            <consortium name="DOE Joint Genome Institute"/>
            <person name="Vesth T.C."/>
            <person name="Nybo J.L."/>
            <person name="Theobald S."/>
            <person name="Frisvad J.C."/>
            <person name="Larsen T.O."/>
            <person name="Nielsen K.F."/>
            <person name="Hoof J.B."/>
            <person name="Brandl J."/>
            <person name="Salamov A."/>
            <person name="Riley R."/>
            <person name="Gladden J.M."/>
            <person name="Phatale P."/>
            <person name="Nielsen M.T."/>
            <person name="Lyhne E.K."/>
            <person name="Kogle M.E."/>
            <person name="Strasser K."/>
            <person name="McDonnell E."/>
            <person name="Barry K."/>
            <person name="Clum A."/>
            <person name="Chen C."/>
            <person name="Nolan M."/>
            <person name="Sandor L."/>
            <person name="Kuo A."/>
            <person name="Lipzen A."/>
            <person name="Hainaut M."/>
            <person name="Drula E."/>
            <person name="Tsang A."/>
            <person name="Magnuson J.K."/>
            <person name="Henrissat B."/>
            <person name="Wiebenga A."/>
            <person name="Simmons B.A."/>
            <person name="Makela M.R."/>
            <person name="De vries R.P."/>
            <person name="Grigoriev I.V."/>
            <person name="Mortensen U.H."/>
            <person name="Baker S.E."/>
            <person name="Andersen M.R."/>
        </authorList>
    </citation>
    <scope>NUCLEOTIDE SEQUENCE [LARGE SCALE GENOMIC DNA]</scope>
    <source>
        <strain evidence="2 3">ATCC 13496</strain>
    </source>
</reference>
<protein>
    <recommendedName>
        <fullName evidence="4">Acid protease</fullName>
    </recommendedName>
</protein>
<dbReference type="EMBL" id="KZ851963">
    <property type="protein sequence ID" value="RDH14609.1"/>
    <property type="molecule type" value="Genomic_DNA"/>
</dbReference>
<evidence type="ECO:0008006" key="4">
    <source>
        <dbReference type="Google" id="ProtNLM"/>
    </source>
</evidence>
<evidence type="ECO:0000313" key="2">
    <source>
        <dbReference type="EMBL" id="RDH14609.1"/>
    </source>
</evidence>
<feature type="region of interest" description="Disordered" evidence="1">
    <location>
        <begin position="543"/>
        <end position="563"/>
    </location>
</feature>
<proteinExistence type="predicted"/>
<evidence type="ECO:0000256" key="1">
    <source>
        <dbReference type="SAM" id="MobiDB-lite"/>
    </source>
</evidence>
<feature type="compositionally biased region" description="Gly residues" evidence="1">
    <location>
        <begin position="547"/>
        <end position="556"/>
    </location>
</feature>
<evidence type="ECO:0000313" key="3">
    <source>
        <dbReference type="Proteomes" id="UP000253845"/>
    </source>
</evidence>
<dbReference type="AlphaFoldDB" id="A0A370BM80"/>
<name>A0A370BM80_ASPNG</name>
<sequence length="589" mass="62548">MSYPKRQLGLTGVVEKHQVSPNDTRLYKERVGTSSLCDRYEPPNLQKLPVNPMLGNFGTTRNAKLGPPPTLTVARELPFALPQHDYDHAFNAATLLPHQVGRNWTYPMLRITSPPLIQAGCVHHAPFRPNDTALCRNQITPLINSPSSCVEVSYILLFLLGKFTVSPWATNNMASRSFSSQSLLTGFLLTLISSPFASAELTLASNPQTTSAPVETVSLIDASGIPITTANDPADNAWVIPLTGPASAPTGAAWGAQIQYNSDLAGILPVAFGTPTTTAKPTATAITKAAAASTTTATFVSAGSPGQKSGNFELAIAFSNTLLLSQDTSLNITSTINKTNSTTIPSLPVGLNLGLQDKWNGSIVLGGNYDSNRIYDEPHWQTTPETSAGNTSFIDTGMLDISAVILELYTTPNATTSSEDAEYPFGGTSVQETSKTLPAMLDFNSEFLSVPDESWCGRNISIVFNPDSESYPIFDIPVWAELVPKERCQVSSGEVVLGRPFFQAAYVYVNSAGDVYFSSITTEDVDVATKPFDLHVQLSEEVNGTETYGGGNGTATGSGSDATGTSGAGRLGVEGVWGVVVGMGLLLLM</sequence>
<dbReference type="VEuPathDB" id="FungiDB:M747DRAFT_319388"/>
<accession>A0A370BM80</accession>
<organism evidence="2 3">
    <name type="scientific">Aspergillus niger ATCC 13496</name>
    <dbReference type="NCBI Taxonomy" id="1353008"/>
    <lineage>
        <taxon>Eukaryota</taxon>
        <taxon>Fungi</taxon>
        <taxon>Dikarya</taxon>
        <taxon>Ascomycota</taxon>
        <taxon>Pezizomycotina</taxon>
        <taxon>Eurotiomycetes</taxon>
        <taxon>Eurotiomycetidae</taxon>
        <taxon>Eurotiales</taxon>
        <taxon>Aspergillaceae</taxon>
        <taxon>Aspergillus</taxon>
        <taxon>Aspergillus subgen. Circumdati</taxon>
    </lineage>
</organism>